<dbReference type="GO" id="GO:0051996">
    <property type="term" value="F:squalene synthase [NAD(P)H] activity"/>
    <property type="evidence" value="ECO:0007669"/>
    <property type="project" value="InterPro"/>
</dbReference>
<name>A0AAP8NMK6_9BACT</name>
<dbReference type="AlphaFoldDB" id="A0AAP8NMK6"/>
<dbReference type="InterPro" id="IPR008949">
    <property type="entry name" value="Isoprenoid_synthase_dom_sf"/>
</dbReference>
<dbReference type="GO" id="GO:0045338">
    <property type="term" value="P:farnesyl diphosphate metabolic process"/>
    <property type="evidence" value="ECO:0007669"/>
    <property type="project" value="InterPro"/>
</dbReference>
<dbReference type="PANTHER" id="PTHR11626:SF2">
    <property type="entry name" value="SQUALENE SYNTHASE"/>
    <property type="match status" value="1"/>
</dbReference>
<reference evidence="1 2" key="1">
    <citation type="journal article" date="2017" name="BMC Genomics">
        <title>Genome sequencing of 39 Akkermansia muciniphila isolates reveals its population structure, genomic and functional diverisity, and global distribution in mammalian gut microbiotas.</title>
        <authorList>
            <person name="Guo X."/>
            <person name="Li S."/>
            <person name="Zhang J."/>
            <person name="Wu F."/>
            <person name="Li X."/>
            <person name="Wu D."/>
            <person name="Zhang M."/>
            <person name="Ou Z."/>
            <person name="Jie Z."/>
            <person name="Yan Q."/>
            <person name="Li P."/>
            <person name="Yi J."/>
            <person name="Peng Y."/>
        </authorList>
    </citation>
    <scope>NUCLEOTIDE SEQUENCE [LARGE SCALE GENOMIC DNA]</scope>
    <source>
        <strain evidence="1 2">GP43</strain>
    </source>
</reference>
<dbReference type="SFLD" id="SFLDS00005">
    <property type="entry name" value="Isoprenoid_Synthase_Type_I"/>
    <property type="match status" value="1"/>
</dbReference>
<dbReference type="InterPro" id="IPR002060">
    <property type="entry name" value="Squ/phyt_synthse"/>
</dbReference>
<dbReference type="PANTHER" id="PTHR11626">
    <property type="entry name" value="FARNESYL-DIPHOSPHATE FARNESYLTRANSFERASE"/>
    <property type="match status" value="1"/>
</dbReference>
<evidence type="ECO:0008006" key="3">
    <source>
        <dbReference type="Google" id="ProtNLM"/>
    </source>
</evidence>
<organism evidence="1 2">
    <name type="scientific">Akkermansia muciniphila</name>
    <dbReference type="NCBI Taxonomy" id="239935"/>
    <lineage>
        <taxon>Bacteria</taxon>
        <taxon>Pseudomonadati</taxon>
        <taxon>Verrucomicrobiota</taxon>
        <taxon>Verrucomicrobiia</taxon>
        <taxon>Verrucomicrobiales</taxon>
        <taxon>Akkermansiaceae</taxon>
        <taxon>Akkermansia</taxon>
    </lineage>
</organism>
<protein>
    <recommendedName>
        <fullName evidence="3">Squalene/phytoene synthase family protein</fullName>
    </recommendedName>
</protein>
<accession>A0AAP8NMK6</accession>
<proteinExistence type="predicted"/>
<dbReference type="EMBL" id="PJKN01000002">
    <property type="protein sequence ID" value="PNC56826.1"/>
    <property type="molecule type" value="Genomic_DNA"/>
</dbReference>
<dbReference type="SUPFAM" id="SSF48576">
    <property type="entry name" value="Terpenoid synthases"/>
    <property type="match status" value="1"/>
</dbReference>
<dbReference type="InterPro" id="IPR044844">
    <property type="entry name" value="Trans_IPPS_euk-type"/>
</dbReference>
<sequence length="299" mass="34012">MKGLDHLLSAVSRSFYLSMRFLPREMRSGVAVGYLLARATDTVADAVDMDCRERLALLRMMGETVAGAASREVAATCFGRLGVLSTIQTHRGEAELLARFPECLALLENLSPHERMLVRQVLASIVEGQAWDLMYFESHAAVSCPEQLEHYTYMVAGCVGEFWTRLGLLAQGPGFSTQPEEQLLRWGRHYGMGLQLVNILRDREEDLARGRSYLPAPDDRPWLDRAERWLKEGVFYAESLRNGRLRFSTVLPAWLGLDTLELLQRADRRHPSSGKVKIARGDVYFRMWKAFLFSWKEAL</sequence>
<dbReference type="SFLD" id="SFLDG01018">
    <property type="entry name" value="Squalene/Phytoene_Synthase_Lik"/>
    <property type="match status" value="1"/>
</dbReference>
<evidence type="ECO:0000313" key="2">
    <source>
        <dbReference type="Proteomes" id="UP000235914"/>
    </source>
</evidence>
<gene>
    <name evidence="1" type="ORF">CXU09_04425</name>
</gene>
<evidence type="ECO:0000313" key="1">
    <source>
        <dbReference type="EMBL" id="PNC56826.1"/>
    </source>
</evidence>
<dbReference type="Pfam" id="PF00494">
    <property type="entry name" value="SQS_PSY"/>
    <property type="match status" value="1"/>
</dbReference>
<dbReference type="Gene3D" id="1.10.600.10">
    <property type="entry name" value="Farnesyl Diphosphate Synthase"/>
    <property type="match status" value="1"/>
</dbReference>
<comment type="caution">
    <text evidence="1">The sequence shown here is derived from an EMBL/GenBank/DDBJ whole genome shotgun (WGS) entry which is preliminary data.</text>
</comment>
<dbReference type="RefSeq" id="WP_094139931.1">
    <property type="nucleotide sequence ID" value="NZ_CP025824.1"/>
</dbReference>
<dbReference type="Proteomes" id="UP000235914">
    <property type="component" value="Unassembled WGS sequence"/>
</dbReference>